<evidence type="ECO:0000313" key="7">
    <source>
        <dbReference type="EMBL" id="MFK2874595.1"/>
    </source>
</evidence>
<dbReference type="InterPro" id="IPR017850">
    <property type="entry name" value="Alkaline_phosphatase_core_sf"/>
</dbReference>
<comment type="similarity">
    <text evidence="1">Belongs to the bacterial phospholipase C family.</text>
</comment>
<feature type="domain" description="Bacterial phospholipase C C-terminal" evidence="6">
    <location>
        <begin position="496"/>
        <end position="597"/>
    </location>
</feature>
<feature type="compositionally biased region" description="Polar residues" evidence="4">
    <location>
        <begin position="470"/>
        <end position="487"/>
    </location>
</feature>
<dbReference type="PROSITE" id="PS51318">
    <property type="entry name" value="TAT"/>
    <property type="match status" value="1"/>
</dbReference>
<dbReference type="InterPro" id="IPR006311">
    <property type="entry name" value="TAT_signal"/>
</dbReference>
<feature type="signal peptide" evidence="5">
    <location>
        <begin position="1"/>
        <end position="27"/>
    </location>
</feature>
<keyword evidence="5" id="KW-0732">Signal</keyword>
<evidence type="ECO:0000256" key="3">
    <source>
        <dbReference type="ARBA" id="ARBA00022801"/>
    </source>
</evidence>
<dbReference type="Pfam" id="PF04185">
    <property type="entry name" value="Phosphoesterase"/>
    <property type="match status" value="1"/>
</dbReference>
<dbReference type="Gene3D" id="3.40.720.10">
    <property type="entry name" value="Alkaline Phosphatase, subunit A"/>
    <property type="match status" value="2"/>
</dbReference>
<sequence length="702" mass="74993">MIELSRRKFLSLSVKAAALGIAAPTLGGVFKSAKAATTAATGTITDVKHVIVFMQENRSFDHFFGTLQGVRGFSDRAGITLPGGYSVFDQPNGLARQYPWAFNTTSPASGQTGEVITQCDGSLDHSWATQHQAWDNGKMDQWVSAKASVRTLGYLTRTDIPFHYALADAYTVCDHYFCSILSATGPNRTYLWGGMIDPAGANGGPAYDGGAESGLTWQTYAEALGEAGVSWQVFQVASDNFTDNGLAFFNQFANASTTSSLYKHGMSSVPIIDSGAYYSTPASIAAAIQSDVENGTLPQVSWIVASQDFSDHPDAPPENGAYFLNLILQALASNQETFDSTVLILNYDENDGFFDHVPPPIPPGGTADEFISVGGETQPIGMGFRVPMIICSPWTRGGVVDSQIYDHTSVIQFMETWTTALGTPAICSSISAWRRQVSGDLTGAFNFANPVQGLPTNLPSASAFISRENTCNPLPNPTDSNASNSLPKQEPGTRTARALPYQPDANISSFQYGSNGQILVWIEMLNVGTIATRAVPLAIYANAYRSGGPWQYTVNPYSNGSNGSVSDFFNIGSGYGSGSYDLTVVGPNRFLRRFAGDVNNAGKTCSVTSSYAADPSSGELAIYFSMTNTGTEPVTFTITANNYTTAAPWTYNVAAGATVNTFFDAVASTQGWYDFTLTISSDTSWIRRYTGHLETGSASVTG</sequence>
<dbReference type="Proteomes" id="UP001620405">
    <property type="component" value="Unassembled WGS sequence"/>
</dbReference>
<dbReference type="InterPro" id="IPR008475">
    <property type="entry name" value="PLipase_C_C"/>
</dbReference>
<dbReference type="CDD" id="cd16014">
    <property type="entry name" value="PLC"/>
    <property type="match status" value="1"/>
</dbReference>
<feature type="chain" id="PRO_5047110381" description="phospholipase C" evidence="5">
    <location>
        <begin position="28"/>
        <end position="702"/>
    </location>
</feature>
<dbReference type="InterPro" id="IPR017767">
    <property type="entry name" value="PC-PLC"/>
</dbReference>
<name>A0ABW8IZA4_9GAMM</name>
<accession>A0ABW8IZA4</accession>
<evidence type="ECO:0000259" key="6">
    <source>
        <dbReference type="Pfam" id="PF05506"/>
    </source>
</evidence>
<evidence type="ECO:0000256" key="5">
    <source>
        <dbReference type="SAM" id="SignalP"/>
    </source>
</evidence>
<keyword evidence="8" id="KW-1185">Reference proteome</keyword>
<feature type="region of interest" description="Disordered" evidence="4">
    <location>
        <begin position="470"/>
        <end position="496"/>
    </location>
</feature>
<gene>
    <name evidence="7" type="ORF">ISP13_13710</name>
</gene>
<organism evidence="7 8">
    <name type="scientific">Dyella lipolytica</name>
    <dbReference type="NCBI Taxonomy" id="1867835"/>
    <lineage>
        <taxon>Bacteria</taxon>
        <taxon>Pseudomonadati</taxon>
        <taxon>Pseudomonadota</taxon>
        <taxon>Gammaproteobacteria</taxon>
        <taxon>Lysobacterales</taxon>
        <taxon>Rhodanobacteraceae</taxon>
        <taxon>Dyella</taxon>
    </lineage>
</organism>
<dbReference type="RefSeq" id="WP_284402095.1">
    <property type="nucleotide sequence ID" value="NZ_BSNQ01000009.1"/>
</dbReference>
<dbReference type="PANTHER" id="PTHR31956">
    <property type="entry name" value="NON-SPECIFIC PHOSPHOLIPASE C4-RELATED"/>
    <property type="match status" value="1"/>
</dbReference>
<comment type="caution">
    <text evidence="7">The sequence shown here is derived from an EMBL/GenBank/DDBJ whole genome shotgun (WGS) entry which is preliminary data.</text>
</comment>
<evidence type="ECO:0000313" key="8">
    <source>
        <dbReference type="Proteomes" id="UP001620405"/>
    </source>
</evidence>
<reference evidence="7 8" key="1">
    <citation type="submission" date="2020-10" db="EMBL/GenBank/DDBJ databases">
        <title>Phylogeny of dyella-like bacteria.</title>
        <authorList>
            <person name="Fu J."/>
        </authorList>
    </citation>
    <scope>NUCLEOTIDE SEQUENCE [LARGE SCALE GENOMIC DNA]</scope>
    <source>
        <strain evidence="7 8">DHOB07</strain>
    </source>
</reference>
<evidence type="ECO:0000256" key="4">
    <source>
        <dbReference type="SAM" id="MobiDB-lite"/>
    </source>
</evidence>
<dbReference type="InterPro" id="IPR007312">
    <property type="entry name" value="Phosphoesterase"/>
</dbReference>
<dbReference type="EC" id="3.1.4.3" evidence="2"/>
<dbReference type="NCBIfam" id="TIGR03396">
    <property type="entry name" value="PC_PLC"/>
    <property type="match status" value="1"/>
</dbReference>
<proteinExistence type="inferred from homology"/>
<protein>
    <recommendedName>
        <fullName evidence="2">phospholipase C</fullName>
        <ecNumber evidence="2">3.1.4.3</ecNumber>
    </recommendedName>
</protein>
<evidence type="ECO:0000256" key="2">
    <source>
        <dbReference type="ARBA" id="ARBA00012018"/>
    </source>
</evidence>
<evidence type="ECO:0000256" key="1">
    <source>
        <dbReference type="ARBA" id="ARBA00009717"/>
    </source>
</evidence>
<dbReference type="EMBL" id="JADIKG010000012">
    <property type="protein sequence ID" value="MFK2874595.1"/>
    <property type="molecule type" value="Genomic_DNA"/>
</dbReference>
<dbReference type="Pfam" id="PF05506">
    <property type="entry name" value="PLipase_C_C"/>
    <property type="match status" value="2"/>
</dbReference>
<feature type="domain" description="Bacterial phospholipase C C-terminal" evidence="6">
    <location>
        <begin position="620"/>
        <end position="692"/>
    </location>
</feature>
<keyword evidence="3" id="KW-0378">Hydrolase</keyword>
<dbReference type="PANTHER" id="PTHR31956:SF1">
    <property type="entry name" value="NON-SPECIFIC PHOSPHOLIPASE C1"/>
    <property type="match status" value="1"/>
</dbReference>